<evidence type="ECO:0000256" key="5">
    <source>
        <dbReference type="SAM" id="Phobius"/>
    </source>
</evidence>
<dbReference type="EMBL" id="CP000153">
    <property type="protein sequence ID" value="ABB44596.1"/>
    <property type="molecule type" value="Genomic_DNA"/>
</dbReference>
<evidence type="ECO:0000256" key="3">
    <source>
        <dbReference type="ARBA" id="ARBA00022989"/>
    </source>
</evidence>
<dbReference type="AlphaFoldDB" id="Q30QY5"/>
<keyword evidence="8" id="KW-1185">Reference proteome</keyword>
<feature type="transmembrane region" description="Helical" evidence="5">
    <location>
        <begin position="128"/>
        <end position="150"/>
    </location>
</feature>
<evidence type="ECO:0000313" key="8">
    <source>
        <dbReference type="Proteomes" id="UP000002714"/>
    </source>
</evidence>
<protein>
    <recommendedName>
        <fullName evidence="6">TMEM205-like domain-containing protein</fullName>
    </recommendedName>
</protein>
<organism evidence="7 8">
    <name type="scientific">Sulfurimonas denitrificans (strain ATCC 33889 / DSM 1251)</name>
    <name type="common">Thiomicrospira denitrificans (strain ATCC 33889 / DSM 1251)</name>
    <dbReference type="NCBI Taxonomy" id="326298"/>
    <lineage>
        <taxon>Bacteria</taxon>
        <taxon>Pseudomonadati</taxon>
        <taxon>Campylobacterota</taxon>
        <taxon>Epsilonproteobacteria</taxon>
        <taxon>Campylobacterales</taxon>
        <taxon>Sulfurimonadaceae</taxon>
        <taxon>Sulfurimonas</taxon>
    </lineage>
</organism>
<dbReference type="GO" id="GO:0016020">
    <property type="term" value="C:membrane"/>
    <property type="evidence" value="ECO:0007669"/>
    <property type="project" value="UniProtKB-SubCell"/>
</dbReference>
<keyword evidence="2 5" id="KW-0812">Transmembrane</keyword>
<feature type="domain" description="TMEM205-like" evidence="6">
    <location>
        <begin position="13"/>
        <end position="119"/>
    </location>
</feature>
<dbReference type="KEGG" id="tdn:Suden_1318"/>
<reference evidence="7 8" key="1">
    <citation type="journal article" date="2008" name="Appl. Environ. Microbiol.">
        <title>Genome of the epsilonproteobacterial chemolithoautotroph Sulfurimonas denitrificans.</title>
        <authorList>
            <person name="Sievert S.M."/>
            <person name="Scott K.M."/>
            <person name="Klotz M.G."/>
            <person name="Chain P.S.G."/>
            <person name="Hauser L.J."/>
            <person name="Hemp J."/>
            <person name="Huegler M."/>
            <person name="Land M."/>
            <person name="Lapidus A."/>
            <person name="Larimer F.W."/>
            <person name="Lucas S."/>
            <person name="Malfatti S.A."/>
            <person name="Meyer F."/>
            <person name="Paulsen I.T."/>
            <person name="Ren Q."/>
            <person name="Simon J."/>
            <person name="Bailey K."/>
            <person name="Diaz E."/>
            <person name="Fitzpatrick K.A."/>
            <person name="Glover B."/>
            <person name="Gwatney N."/>
            <person name="Korajkic A."/>
            <person name="Long A."/>
            <person name="Mobberley J.M."/>
            <person name="Pantry S.N."/>
            <person name="Pazder G."/>
            <person name="Peterson S."/>
            <person name="Quintanilla J.D."/>
            <person name="Sprinkle R."/>
            <person name="Stephens J."/>
            <person name="Thomas P."/>
            <person name="Vaughn R."/>
            <person name="Weber M.J."/>
            <person name="Wooten L.L."/>
        </authorList>
    </citation>
    <scope>NUCLEOTIDE SEQUENCE [LARGE SCALE GENOMIC DNA]</scope>
    <source>
        <strain evidence="8">ATCC 33889 / DSM 1251</strain>
    </source>
</reference>
<dbReference type="RefSeq" id="WP_011372948.1">
    <property type="nucleotide sequence ID" value="NC_007575.1"/>
</dbReference>
<proteinExistence type="predicted"/>
<dbReference type="HOGENOM" id="CLU_137440_0_0_7"/>
<dbReference type="STRING" id="326298.Suden_1318"/>
<comment type="subcellular location">
    <subcellularLocation>
        <location evidence="1">Membrane</location>
    </subcellularLocation>
</comment>
<evidence type="ECO:0000259" key="6">
    <source>
        <dbReference type="Pfam" id="PF13664"/>
    </source>
</evidence>
<feature type="transmembrane region" description="Helical" evidence="5">
    <location>
        <begin position="61"/>
        <end position="80"/>
    </location>
</feature>
<evidence type="ECO:0000313" key="7">
    <source>
        <dbReference type="EMBL" id="ABB44596.1"/>
    </source>
</evidence>
<keyword evidence="4 5" id="KW-0472">Membrane</keyword>
<evidence type="ECO:0000256" key="2">
    <source>
        <dbReference type="ARBA" id="ARBA00022692"/>
    </source>
</evidence>
<dbReference type="OrthoDB" id="5362812at2"/>
<accession>Q30QY5</accession>
<evidence type="ECO:0000256" key="4">
    <source>
        <dbReference type="ARBA" id="ARBA00023136"/>
    </source>
</evidence>
<feature type="transmembrane region" description="Helical" evidence="5">
    <location>
        <begin position="12"/>
        <end position="34"/>
    </location>
</feature>
<dbReference type="eggNOG" id="ENOG50348MQ">
    <property type="taxonomic scope" value="Bacteria"/>
</dbReference>
<name>Q30QY5_SULDN</name>
<dbReference type="Pfam" id="PF13664">
    <property type="entry name" value="DUF4149"/>
    <property type="match status" value="1"/>
</dbReference>
<dbReference type="InterPro" id="IPR025423">
    <property type="entry name" value="TMEM205-like"/>
</dbReference>
<dbReference type="Proteomes" id="UP000002714">
    <property type="component" value="Chromosome"/>
</dbReference>
<keyword evidence="3 5" id="KW-1133">Transmembrane helix</keyword>
<evidence type="ECO:0000256" key="1">
    <source>
        <dbReference type="ARBA" id="ARBA00004370"/>
    </source>
</evidence>
<gene>
    <name evidence="7" type="ordered locus">Suden_1318</name>
</gene>
<sequence>MKRNIYIDFSYLLLLAATFGAVIVLGAFVAPVIFNTESILFSIELGRYNEGKIMAEIFSRFSYWIYILAFFVTIYEIVMYKNGQRDSVIFGSSVTVVFSALMFSGVYAPKILSMQKLGEEATLSDTFINLHLVSELDFKILAIAILILFIRRLMLLRIK</sequence>
<feature type="transmembrane region" description="Helical" evidence="5">
    <location>
        <begin position="87"/>
        <end position="108"/>
    </location>
</feature>